<evidence type="ECO:0000313" key="8">
    <source>
        <dbReference type="Proteomes" id="UP000194260"/>
    </source>
</evidence>
<dbReference type="PROSITE" id="PS01230">
    <property type="entry name" value="TRMA_1"/>
    <property type="match status" value="1"/>
</dbReference>
<accession>A0A1X9SWV9</accession>
<dbReference type="Gene3D" id="2.40.50.1070">
    <property type="match status" value="1"/>
</dbReference>
<dbReference type="InterPro" id="IPR030390">
    <property type="entry name" value="MeTrfase_TrmA_AS"/>
</dbReference>
<dbReference type="InterPro" id="IPR029063">
    <property type="entry name" value="SAM-dependent_MTases_sf"/>
</dbReference>
<dbReference type="GO" id="GO:0008033">
    <property type="term" value="P:tRNA processing"/>
    <property type="evidence" value="ECO:0007669"/>
    <property type="project" value="UniProtKB-KW"/>
</dbReference>
<sequence>MDCKYLHKCGSCALTISYNEQKKLKIAKIKELFGKFYSGEFEFFQSNEAGFRSRAEFGIWHEDGDISYCMRGVNSQKLPIDSCQIVDLKISNLMPRLLNAIKDDEALVGRLFGVEFISSAKSLVATLLYHKDIDQIYDNLARLQSRLEIGLIARSRGVKLEFGNVNIDEILMVNGRKFYYTMSDTAFIQPNRNMNEKMISWAVDGIMGGADLIELYCGHGNFTLPISFKFNQVLATEISKSSINMALKNCKLNSVNNIKFARLSAAEIMSAMAKEREFERLRGVDLDSYKFSHILVDPPRAGCEDSVLKFMSGIDNIIYISCNPHTLRDNLNILSQTHKVVKFAIFDQFVHTNHIECGVILEKFN</sequence>
<dbReference type="Pfam" id="PF05958">
    <property type="entry name" value="tRNA_U5-meth_tr"/>
    <property type="match status" value="1"/>
</dbReference>
<dbReference type="NCBIfam" id="TIGR02143">
    <property type="entry name" value="trmA_only"/>
    <property type="match status" value="1"/>
</dbReference>
<name>A0A1X9SWV9_9BACT</name>
<organism evidence="7 8">
    <name type="scientific">Campylobacter porcelli</name>
    <dbReference type="NCBI Taxonomy" id="1660073"/>
    <lineage>
        <taxon>Bacteria</taxon>
        <taxon>Pseudomonadati</taxon>
        <taxon>Campylobacterota</taxon>
        <taxon>Epsilonproteobacteria</taxon>
        <taxon>Campylobacterales</taxon>
        <taxon>Campylobacteraceae</taxon>
        <taxon>Campylobacter</taxon>
    </lineage>
</organism>
<feature type="active site" description="Nucleophile" evidence="5">
    <location>
        <position position="322"/>
    </location>
</feature>
<keyword evidence="1 5" id="KW-0489">Methyltransferase</keyword>
<evidence type="ECO:0000256" key="1">
    <source>
        <dbReference type="ARBA" id="ARBA00022603"/>
    </source>
</evidence>
<feature type="binding site" evidence="5">
    <location>
        <position position="297"/>
    </location>
    <ligand>
        <name>S-adenosyl-L-methionine</name>
        <dbReference type="ChEBI" id="CHEBI:59789"/>
    </ligand>
</feature>
<dbReference type="GO" id="GO:0019843">
    <property type="term" value="F:rRNA binding"/>
    <property type="evidence" value="ECO:0007669"/>
    <property type="project" value="TreeGrafter"/>
</dbReference>
<gene>
    <name evidence="7" type="primary">trmA</name>
    <name evidence="7" type="ORF">CSUIS_0872</name>
</gene>
<dbReference type="Gene3D" id="3.40.50.150">
    <property type="entry name" value="Vaccinia Virus protein VP39"/>
    <property type="match status" value="1"/>
</dbReference>
<evidence type="ECO:0000256" key="3">
    <source>
        <dbReference type="ARBA" id="ARBA00022691"/>
    </source>
</evidence>
<keyword evidence="2 5" id="KW-0808">Transferase</keyword>
<dbReference type="PROSITE" id="PS51687">
    <property type="entry name" value="SAM_MT_RNA_M5U"/>
    <property type="match status" value="1"/>
</dbReference>
<dbReference type="GO" id="GO:0030697">
    <property type="term" value="F:tRNA (uracil(54)-C5)-methyltransferase activity, S-adenosyl methionine-dependent"/>
    <property type="evidence" value="ECO:0007669"/>
    <property type="project" value="UniProtKB-EC"/>
</dbReference>
<reference evidence="8" key="1">
    <citation type="journal article" date="2017" name="Genome Biol. Evol.">
        <title>Comparative Genomic Analysis Identifies a Campylobacter Clade Deficient in Selenium Metabolism.</title>
        <authorList>
            <person name="Miller W.G."/>
            <person name="Yee E."/>
            <person name="Lopes B.S."/>
            <person name="Chapman M.H."/>
            <person name="Huynh S."/>
            <person name="Bono J.L."/>
            <person name="Parker C.T."/>
            <person name="Strachan N.J.C."/>
            <person name="Forbes K.J."/>
        </authorList>
    </citation>
    <scope>NUCLEOTIDE SEQUENCE [LARGE SCALE GENOMIC DNA]</scope>
    <source>
        <strain evidence="8">RM6137</strain>
    </source>
</reference>
<dbReference type="InterPro" id="IPR011869">
    <property type="entry name" value="TrmA_MeTrfase"/>
</dbReference>
<dbReference type="PANTHER" id="PTHR47790:SF2">
    <property type="entry name" value="TRNA_TMRNA (URACIL-C(5))-METHYLTRANSFERASE"/>
    <property type="match status" value="1"/>
</dbReference>
<keyword evidence="3 5" id="KW-0949">S-adenosyl-L-methionine</keyword>
<dbReference type="EMBL" id="CP018789">
    <property type="protein sequence ID" value="ARR00686.1"/>
    <property type="molecule type" value="Genomic_DNA"/>
</dbReference>
<keyword evidence="4" id="KW-0819">tRNA processing</keyword>
<dbReference type="GO" id="GO:0005829">
    <property type="term" value="C:cytosol"/>
    <property type="evidence" value="ECO:0007669"/>
    <property type="project" value="TreeGrafter"/>
</dbReference>
<dbReference type="Proteomes" id="UP000194260">
    <property type="component" value="Chromosome"/>
</dbReference>
<feature type="binding site" evidence="5">
    <location>
        <position position="216"/>
    </location>
    <ligand>
        <name>S-adenosyl-L-methionine</name>
        <dbReference type="ChEBI" id="CHEBI:59789"/>
    </ligand>
</feature>
<feature type="active site" evidence="6">
    <location>
        <position position="322"/>
    </location>
</feature>
<comment type="similarity">
    <text evidence="5">Belongs to the class I-like SAM-binding methyltransferase superfamily. RNA M5U methyltransferase family.</text>
</comment>
<dbReference type="PANTHER" id="PTHR47790">
    <property type="entry name" value="TRNA/TMRNA (URACIL-C(5))-METHYLTRANSFERASE"/>
    <property type="match status" value="1"/>
</dbReference>
<dbReference type="KEGG" id="camy:CSUIS_0872"/>
<feature type="binding site" evidence="5">
    <location>
        <position position="189"/>
    </location>
    <ligand>
        <name>S-adenosyl-L-methionine</name>
        <dbReference type="ChEBI" id="CHEBI:59789"/>
    </ligand>
</feature>
<dbReference type="AlphaFoldDB" id="A0A1X9SWV9"/>
<feature type="binding site" evidence="5">
    <location>
        <position position="237"/>
    </location>
    <ligand>
        <name>S-adenosyl-L-methionine</name>
        <dbReference type="ChEBI" id="CHEBI:59789"/>
    </ligand>
</feature>
<evidence type="ECO:0000256" key="6">
    <source>
        <dbReference type="PROSITE-ProRule" id="PRU10015"/>
    </source>
</evidence>
<evidence type="ECO:0000256" key="5">
    <source>
        <dbReference type="PROSITE-ProRule" id="PRU01024"/>
    </source>
</evidence>
<dbReference type="HAMAP" id="MF_01011">
    <property type="entry name" value="RNA_methyltr_TrmA"/>
    <property type="match status" value="1"/>
</dbReference>
<dbReference type="CDD" id="cd02440">
    <property type="entry name" value="AdoMet_MTases"/>
    <property type="match status" value="1"/>
</dbReference>
<evidence type="ECO:0000256" key="4">
    <source>
        <dbReference type="ARBA" id="ARBA00022694"/>
    </source>
</evidence>
<dbReference type="STRING" id="1660073.CSUIS_0872"/>
<dbReference type="GO" id="GO:0000049">
    <property type="term" value="F:tRNA binding"/>
    <property type="evidence" value="ECO:0007669"/>
    <property type="project" value="TreeGrafter"/>
</dbReference>
<evidence type="ECO:0000313" key="7">
    <source>
        <dbReference type="EMBL" id="ARR00686.1"/>
    </source>
</evidence>
<evidence type="ECO:0000256" key="2">
    <source>
        <dbReference type="ARBA" id="ARBA00022679"/>
    </source>
</evidence>
<protein>
    <submittedName>
        <fullName evidence="7">tRNA m5U54 methyltransferase</fullName>
        <ecNumber evidence="7">2.1.1.35</ecNumber>
    </submittedName>
</protein>
<dbReference type="InterPro" id="IPR010280">
    <property type="entry name" value="U5_MeTrfase_fam"/>
</dbReference>
<dbReference type="EC" id="2.1.1.35" evidence="7"/>
<proteinExistence type="inferred from homology"/>
<dbReference type="RefSeq" id="WP_086297382.1">
    <property type="nucleotide sequence ID" value="NZ_CP018789.1"/>
</dbReference>
<dbReference type="FunFam" id="3.40.50.150:FF:000012">
    <property type="entry name" value="tRNA/tmRNA (uracil-C(5))-methyltransferase"/>
    <property type="match status" value="1"/>
</dbReference>
<dbReference type="GO" id="GO:0032259">
    <property type="term" value="P:methylation"/>
    <property type="evidence" value="ECO:0007669"/>
    <property type="project" value="UniProtKB-KW"/>
</dbReference>
<dbReference type="SUPFAM" id="SSF53335">
    <property type="entry name" value="S-adenosyl-L-methionine-dependent methyltransferases"/>
    <property type="match status" value="1"/>
</dbReference>